<comment type="caution">
    <text evidence="1">The sequence shown here is derived from an EMBL/GenBank/DDBJ whole genome shotgun (WGS) entry which is preliminary data.</text>
</comment>
<evidence type="ECO:0000313" key="1">
    <source>
        <dbReference type="EMBL" id="GAA0464222.1"/>
    </source>
</evidence>
<name>A0ABN0ZZY8_9ACTN</name>
<dbReference type="Proteomes" id="UP001499895">
    <property type="component" value="Unassembled WGS sequence"/>
</dbReference>
<protein>
    <submittedName>
        <fullName evidence="1">Uncharacterized protein</fullName>
    </submittedName>
</protein>
<dbReference type="RefSeq" id="WP_344090076.1">
    <property type="nucleotide sequence ID" value="NZ_BAAAHB010000026.1"/>
</dbReference>
<organism evidence="1 2">
    <name type="scientific">Streptomyces stramineus</name>
    <dbReference type="NCBI Taxonomy" id="173861"/>
    <lineage>
        <taxon>Bacteria</taxon>
        <taxon>Bacillati</taxon>
        <taxon>Actinomycetota</taxon>
        <taxon>Actinomycetes</taxon>
        <taxon>Kitasatosporales</taxon>
        <taxon>Streptomycetaceae</taxon>
        <taxon>Streptomyces</taxon>
    </lineage>
</organism>
<reference evidence="1 2" key="1">
    <citation type="journal article" date="2019" name="Int. J. Syst. Evol. Microbiol.">
        <title>The Global Catalogue of Microorganisms (GCM) 10K type strain sequencing project: providing services to taxonomists for standard genome sequencing and annotation.</title>
        <authorList>
            <consortium name="The Broad Institute Genomics Platform"/>
            <consortium name="The Broad Institute Genome Sequencing Center for Infectious Disease"/>
            <person name="Wu L."/>
            <person name="Ma J."/>
        </authorList>
    </citation>
    <scope>NUCLEOTIDE SEQUENCE [LARGE SCALE GENOMIC DNA]</scope>
    <source>
        <strain evidence="1 2">JCM 10649</strain>
    </source>
</reference>
<gene>
    <name evidence="1" type="ORF">GCM10009544_28210</name>
</gene>
<dbReference type="EMBL" id="BAAAHB010000026">
    <property type="protein sequence ID" value="GAA0464222.1"/>
    <property type="molecule type" value="Genomic_DNA"/>
</dbReference>
<proteinExistence type="predicted"/>
<sequence length="272" mass="29388">MGRPINVSGGPQGPGKPDTAVALARSIDQLPTKQLADTPVLIAQEQQMLVRCEAALENLRVAYWAAGKALQVIRDGRLYRATHPTFEDYCQEQWDITRQYANQLIRSWGIAEKLFEMVSGKSKDLERILSKKLGFGQAWELVALTEEHSVDAAALLYLALIQAKGMGVTAALVKGAAGNLPPEAAGKKKATEEAVVAYLATIEGTKELPPTTDPYKALHRATRKISPDAIHAAMERNPDGTRTMVCKLIEALSSSVGIEVEIKSPDSETAAA</sequence>
<accession>A0ABN0ZZY8</accession>
<keyword evidence="2" id="KW-1185">Reference proteome</keyword>
<evidence type="ECO:0000313" key="2">
    <source>
        <dbReference type="Proteomes" id="UP001499895"/>
    </source>
</evidence>